<dbReference type="GO" id="GO:0016491">
    <property type="term" value="F:oxidoreductase activity"/>
    <property type="evidence" value="ECO:0007669"/>
    <property type="project" value="UniProtKB-KW"/>
</dbReference>
<feature type="transmembrane region" description="Helical" evidence="8">
    <location>
        <begin position="567"/>
        <end position="588"/>
    </location>
</feature>
<evidence type="ECO:0000256" key="3">
    <source>
        <dbReference type="ARBA" id="ARBA00022692"/>
    </source>
</evidence>
<evidence type="ECO:0000256" key="5">
    <source>
        <dbReference type="ARBA" id="ARBA00022989"/>
    </source>
</evidence>
<dbReference type="CDD" id="cd17502">
    <property type="entry name" value="MFS_Azr1_MDR_like"/>
    <property type="match status" value="1"/>
</dbReference>
<dbReference type="Gene3D" id="1.20.1250.20">
    <property type="entry name" value="MFS general substrate transporter like domains"/>
    <property type="match status" value="2"/>
</dbReference>
<accession>A0A3M7LVZ4</accession>
<feature type="transmembrane region" description="Helical" evidence="8">
    <location>
        <begin position="12"/>
        <end position="33"/>
    </location>
</feature>
<dbReference type="Gene3D" id="3.50.50.60">
    <property type="entry name" value="FAD/NAD(P)-binding domain"/>
    <property type="match status" value="1"/>
</dbReference>
<evidence type="ECO:0000256" key="6">
    <source>
        <dbReference type="ARBA" id="ARBA00023002"/>
    </source>
</evidence>
<organism evidence="10 11">
    <name type="scientific">Pyrenophora seminiperda CCB06</name>
    <dbReference type="NCBI Taxonomy" id="1302712"/>
    <lineage>
        <taxon>Eukaryota</taxon>
        <taxon>Fungi</taxon>
        <taxon>Dikarya</taxon>
        <taxon>Ascomycota</taxon>
        <taxon>Pezizomycotina</taxon>
        <taxon>Dothideomycetes</taxon>
        <taxon>Pleosporomycetidae</taxon>
        <taxon>Pleosporales</taxon>
        <taxon>Pleosporineae</taxon>
        <taxon>Pleosporaceae</taxon>
        <taxon>Pyrenophora</taxon>
    </lineage>
</organism>
<dbReference type="GO" id="GO:0044550">
    <property type="term" value="P:secondary metabolite biosynthetic process"/>
    <property type="evidence" value="ECO:0007669"/>
    <property type="project" value="TreeGrafter"/>
</dbReference>
<dbReference type="GO" id="GO:0022857">
    <property type="term" value="F:transmembrane transporter activity"/>
    <property type="evidence" value="ECO:0007669"/>
    <property type="project" value="InterPro"/>
</dbReference>
<feature type="transmembrane region" description="Helical" evidence="8">
    <location>
        <begin position="472"/>
        <end position="502"/>
    </location>
</feature>
<feature type="transmembrane region" description="Helical" evidence="8">
    <location>
        <begin position="740"/>
        <end position="762"/>
    </location>
</feature>
<proteinExistence type="predicted"/>
<evidence type="ECO:0000313" key="11">
    <source>
        <dbReference type="Proteomes" id="UP000265663"/>
    </source>
</evidence>
<reference evidence="10 11" key="1">
    <citation type="journal article" date="2014" name="PLoS ONE">
        <title>De novo Genome Assembly of the Fungal Plant Pathogen Pyrenophora semeniperda.</title>
        <authorList>
            <person name="Soliai M.M."/>
            <person name="Meyer S.E."/>
            <person name="Udall J.A."/>
            <person name="Elzinga D.E."/>
            <person name="Hermansen R.A."/>
            <person name="Bodily P.M."/>
            <person name="Hart A.A."/>
            <person name="Coleman C.E."/>
        </authorList>
    </citation>
    <scope>NUCLEOTIDE SEQUENCE [LARGE SCALE GENOMIC DNA]</scope>
    <source>
        <strain evidence="10 11">CCB06</strain>
        <tissue evidence="10">Mycelium</tissue>
    </source>
</reference>
<feature type="transmembrane region" description="Helical" evidence="8">
    <location>
        <begin position="627"/>
        <end position="649"/>
    </location>
</feature>
<feature type="domain" description="Major facilitator superfamily (MFS) profile" evidence="9">
    <location>
        <begin position="477"/>
        <end position="966"/>
    </location>
</feature>
<feature type="transmembrane region" description="Helical" evidence="8">
    <location>
        <begin position="869"/>
        <end position="892"/>
    </location>
</feature>
<evidence type="ECO:0000256" key="1">
    <source>
        <dbReference type="ARBA" id="ARBA00004141"/>
    </source>
</evidence>
<dbReference type="InterPro" id="IPR036188">
    <property type="entry name" value="FAD/NAD-bd_sf"/>
</dbReference>
<keyword evidence="7 8" id="KW-0472">Membrane</keyword>
<protein>
    <submittedName>
        <fullName evidence="10">MFS multidrug transporter</fullName>
    </submittedName>
</protein>
<keyword evidence="2" id="KW-0285">Flavoprotein</keyword>
<dbReference type="Proteomes" id="UP000265663">
    <property type="component" value="Unassembled WGS sequence"/>
</dbReference>
<dbReference type="InterPro" id="IPR002938">
    <property type="entry name" value="FAD-bd"/>
</dbReference>
<dbReference type="AlphaFoldDB" id="A0A3M7LVZ4"/>
<dbReference type="PROSITE" id="PS50850">
    <property type="entry name" value="MFS"/>
    <property type="match status" value="1"/>
</dbReference>
<dbReference type="Pfam" id="PF07690">
    <property type="entry name" value="MFS_1"/>
    <property type="match status" value="1"/>
</dbReference>
<evidence type="ECO:0000313" key="10">
    <source>
        <dbReference type="EMBL" id="RMZ66401.1"/>
    </source>
</evidence>
<dbReference type="GO" id="GO:0071949">
    <property type="term" value="F:FAD binding"/>
    <property type="evidence" value="ECO:0007669"/>
    <property type="project" value="InterPro"/>
</dbReference>
<dbReference type="SUPFAM" id="SSF51905">
    <property type="entry name" value="FAD/NAD(P)-binding domain"/>
    <property type="match status" value="1"/>
</dbReference>
<comment type="subcellular location">
    <subcellularLocation>
        <location evidence="1">Membrane</location>
        <topology evidence="1">Multi-pass membrane protein</topology>
    </subcellularLocation>
</comment>
<feature type="transmembrane region" description="Helical" evidence="8">
    <location>
        <begin position="702"/>
        <end position="719"/>
    </location>
</feature>
<dbReference type="PRINTS" id="PR00420">
    <property type="entry name" value="RNGMNOXGNASE"/>
</dbReference>
<keyword evidence="11" id="KW-1185">Reference proteome</keyword>
<sequence length="975" mass="106642">MSWTSFAMFDDAPFEVAIVGGGIAGLTLAIGLLRRNIPFKIYERAHSFREIGAGIGFTTNAERAMLALDPRIHASFRNLAFRNNEDNFYYVDGYHWDPNNPDHEETIFKMYLGERGFEGCRRPDFLEELVRHIPPQFVEFGKDLVSVEDVEDTKCTLSFRDGSTATADLVIGCDGIRSKLRRLMLGEDHPAAYPQYTHKYAIRGLIPMDQAKAAVGEFQTFNRMMHFGPGAHALTFPVAGGAILNVVAFVTDPDEWTVPDGKLTAPASKAEAAKAFSAFSPVVQKIMELLPDTIDKWAVFDTGIHPPPSYVSGRLCLAGDSAHAAAPHHGAGAGCGIEDSLVLACLLEAVARSDPADRPTAVRSALQVYNNVRYERTQWLVQSSRMIGDVYEFMHPDCGQDHEKIAHEIYTRSHKIWDYDVDAMVQDALDQFGSDIKETTSVELANKEAEKSWTDVSLDGEKPVERTYMSGWALAAVMIIFTLVYFLLLLDISILSTAIPYITDEFNSLLDVGWYGSAYQLVCATLQPLTGTMYARLNSKVLFLTFFTIFMAGSAICGAAQSSVMLILGRAVAGFGAAGIMNGGFTMLNSCVAPHQRPAMLGIMMAFGNLGAAAGPLIGGAITEYATWRWCFYINLPASAIVFPFLVWLKIPDQIAKPHWKAVLLNAHHEFDLIGFSIFAPAAIMLWLALDFGGNRWAWDSATIIGLFVGSLATFALFATWNYRKGDRAMLPFSTLKLRIVWSSCLTILMLAGSLLVLTYYLPLYFQGVRGDTPFLSGVHFLPTAVTQVTLTLICGKLVQVLGYYLPFLIVGGTLGTIGSGLMMLISPSISLAKIVGFQVLAGVGRGITFPMPMIALQNSVPPARIPTAISTFVFCQNLGGALFTIIAQAVFSNSLKSQLRKDAPSINAAAVIRVGSTKMRSLITSEQLPQLLEAYSTSIRRTFILGTVTSVVSLLVSCFMGWKDVRQKRGPAAN</sequence>
<dbReference type="InterPro" id="IPR051104">
    <property type="entry name" value="FAD_monoxygenase"/>
</dbReference>
<dbReference type="FunFam" id="3.50.50.60:FF:000153">
    <property type="entry name" value="Salicylate hydroxylase, putative"/>
    <property type="match status" value="1"/>
</dbReference>
<dbReference type="SUPFAM" id="SSF103473">
    <property type="entry name" value="MFS general substrate transporter"/>
    <property type="match status" value="1"/>
</dbReference>
<keyword evidence="6" id="KW-0560">Oxidoreductase</keyword>
<name>A0A3M7LVZ4_9PLEO</name>
<evidence type="ECO:0000256" key="4">
    <source>
        <dbReference type="ARBA" id="ARBA00022827"/>
    </source>
</evidence>
<evidence type="ECO:0000256" key="7">
    <source>
        <dbReference type="ARBA" id="ARBA00023136"/>
    </source>
</evidence>
<evidence type="ECO:0000259" key="9">
    <source>
        <dbReference type="PROSITE" id="PS50850"/>
    </source>
</evidence>
<dbReference type="EMBL" id="KE747809">
    <property type="protein sequence ID" value="RMZ66401.1"/>
    <property type="molecule type" value="Genomic_DNA"/>
</dbReference>
<dbReference type="OrthoDB" id="10021397at2759"/>
<keyword evidence="5 8" id="KW-1133">Transmembrane helix</keyword>
<dbReference type="InterPro" id="IPR011701">
    <property type="entry name" value="MFS"/>
</dbReference>
<feature type="transmembrane region" description="Helical" evidence="8">
    <location>
        <begin position="944"/>
        <end position="963"/>
    </location>
</feature>
<dbReference type="SUPFAM" id="SSF54373">
    <property type="entry name" value="FAD-linked reductases, C-terminal domain"/>
    <property type="match status" value="1"/>
</dbReference>
<dbReference type="PANTHER" id="PTHR46720">
    <property type="entry name" value="HYDROXYLASE, PUTATIVE (AFU_ORTHOLOGUE AFUA_3G01460)-RELATED"/>
    <property type="match status" value="1"/>
</dbReference>
<dbReference type="FunFam" id="1.20.1250.20:FF:000196">
    <property type="entry name" value="MFS toxin efflux pump (AflT)"/>
    <property type="match status" value="1"/>
</dbReference>
<dbReference type="InterPro" id="IPR036259">
    <property type="entry name" value="MFS_trans_sf"/>
</dbReference>
<dbReference type="Pfam" id="PF01494">
    <property type="entry name" value="FAD_binding_3"/>
    <property type="match status" value="1"/>
</dbReference>
<gene>
    <name evidence="10" type="ORF">GMOD_00001730</name>
</gene>
<evidence type="ECO:0000256" key="2">
    <source>
        <dbReference type="ARBA" id="ARBA00022630"/>
    </source>
</evidence>
<feature type="transmembrane region" description="Helical" evidence="8">
    <location>
        <begin position="802"/>
        <end position="826"/>
    </location>
</feature>
<feature type="transmembrane region" description="Helical" evidence="8">
    <location>
        <begin position="670"/>
        <end position="690"/>
    </location>
</feature>
<dbReference type="PANTHER" id="PTHR46720:SF3">
    <property type="entry name" value="FAD-BINDING DOMAIN-CONTAINING PROTEIN-RELATED"/>
    <property type="match status" value="1"/>
</dbReference>
<keyword evidence="4" id="KW-0274">FAD</keyword>
<keyword evidence="3 8" id="KW-0812">Transmembrane</keyword>
<evidence type="ECO:0000256" key="8">
    <source>
        <dbReference type="SAM" id="Phobius"/>
    </source>
</evidence>
<feature type="transmembrane region" description="Helical" evidence="8">
    <location>
        <begin position="600"/>
        <end position="621"/>
    </location>
</feature>
<feature type="transmembrane region" description="Helical" evidence="8">
    <location>
        <begin position="541"/>
        <end position="561"/>
    </location>
</feature>
<feature type="transmembrane region" description="Helical" evidence="8">
    <location>
        <begin position="838"/>
        <end position="857"/>
    </location>
</feature>
<dbReference type="GO" id="GO:0016020">
    <property type="term" value="C:membrane"/>
    <property type="evidence" value="ECO:0007669"/>
    <property type="project" value="UniProtKB-SubCell"/>
</dbReference>
<feature type="transmembrane region" description="Helical" evidence="8">
    <location>
        <begin position="774"/>
        <end position="795"/>
    </location>
</feature>
<dbReference type="InterPro" id="IPR020846">
    <property type="entry name" value="MFS_dom"/>
</dbReference>